<organism evidence="2 3">
    <name type="scientific">Dissostichus mawsoni</name>
    <name type="common">Antarctic cod</name>
    <dbReference type="NCBI Taxonomy" id="36200"/>
    <lineage>
        <taxon>Eukaryota</taxon>
        <taxon>Metazoa</taxon>
        <taxon>Chordata</taxon>
        <taxon>Craniata</taxon>
        <taxon>Vertebrata</taxon>
        <taxon>Euteleostomi</taxon>
        <taxon>Actinopterygii</taxon>
        <taxon>Neopterygii</taxon>
        <taxon>Teleostei</taxon>
        <taxon>Neoteleostei</taxon>
        <taxon>Acanthomorphata</taxon>
        <taxon>Eupercaria</taxon>
        <taxon>Perciformes</taxon>
        <taxon>Notothenioidei</taxon>
        <taxon>Nototheniidae</taxon>
        <taxon>Dissostichus</taxon>
    </lineage>
</organism>
<evidence type="ECO:0000313" key="2">
    <source>
        <dbReference type="EMBL" id="KAF3841218.1"/>
    </source>
</evidence>
<evidence type="ECO:0000256" key="1">
    <source>
        <dbReference type="SAM" id="MobiDB-lite"/>
    </source>
</evidence>
<name>A0A7J5XYP4_DISMA</name>
<keyword evidence="3" id="KW-1185">Reference proteome</keyword>
<proteinExistence type="predicted"/>
<evidence type="ECO:0000313" key="3">
    <source>
        <dbReference type="Proteomes" id="UP000518266"/>
    </source>
</evidence>
<dbReference type="AlphaFoldDB" id="A0A7J5XYP4"/>
<feature type="region of interest" description="Disordered" evidence="1">
    <location>
        <begin position="28"/>
        <end position="86"/>
    </location>
</feature>
<comment type="caution">
    <text evidence="2">The sequence shown here is derived from an EMBL/GenBank/DDBJ whole genome shotgun (WGS) entry which is preliminary data.</text>
</comment>
<feature type="compositionally biased region" description="Polar residues" evidence="1">
    <location>
        <begin position="30"/>
        <end position="43"/>
    </location>
</feature>
<protein>
    <submittedName>
        <fullName evidence="2">Uncharacterized protein</fullName>
    </submittedName>
</protein>
<dbReference type="EMBL" id="JAAKFY010000020">
    <property type="protein sequence ID" value="KAF3841218.1"/>
    <property type="molecule type" value="Genomic_DNA"/>
</dbReference>
<gene>
    <name evidence="2" type="ORF">F7725_007080</name>
</gene>
<accession>A0A7J5XYP4</accession>
<sequence>MVYRAAEALSPADPENVKEMIAAQELHTDFQFSQEAESQWSSDTDFEDPDGKDAKTAKGMAAKKGKKAPGDKAKGGGARKPPVLAG</sequence>
<dbReference type="Proteomes" id="UP000518266">
    <property type="component" value="Unassembled WGS sequence"/>
</dbReference>
<reference evidence="2 3" key="1">
    <citation type="submission" date="2020-03" db="EMBL/GenBank/DDBJ databases">
        <title>Dissostichus mawsoni Genome sequencing and assembly.</title>
        <authorList>
            <person name="Park H."/>
        </authorList>
    </citation>
    <scope>NUCLEOTIDE SEQUENCE [LARGE SCALE GENOMIC DNA]</scope>
    <source>
        <strain evidence="2">DM0001</strain>
        <tissue evidence="2">Muscle</tissue>
    </source>
</reference>